<keyword evidence="15" id="KW-0133">Cell shape</keyword>
<accession>A0A1G6K0M1</accession>
<keyword evidence="15" id="KW-0573">Peptidoglycan synthesis</keyword>
<keyword evidence="15" id="KW-0961">Cell wall biogenesis/degradation</keyword>
<evidence type="ECO:0000256" key="8">
    <source>
        <dbReference type="ARBA" id="ARBA00022801"/>
    </source>
</evidence>
<evidence type="ECO:0000256" key="4">
    <source>
        <dbReference type="ARBA" id="ARBA00021581"/>
    </source>
</evidence>
<dbReference type="GO" id="GO:0005886">
    <property type="term" value="C:plasma membrane"/>
    <property type="evidence" value="ECO:0007669"/>
    <property type="project" value="UniProtKB-SubCell"/>
</dbReference>
<evidence type="ECO:0000256" key="5">
    <source>
        <dbReference type="ARBA" id="ARBA00022475"/>
    </source>
</evidence>
<evidence type="ECO:0000256" key="2">
    <source>
        <dbReference type="ARBA" id="ARBA00010621"/>
    </source>
</evidence>
<feature type="transmembrane region" description="Helical" evidence="15">
    <location>
        <begin position="202"/>
        <end position="222"/>
    </location>
</feature>
<feature type="transmembrane region" description="Helical" evidence="15">
    <location>
        <begin position="101"/>
        <end position="121"/>
    </location>
</feature>
<evidence type="ECO:0000256" key="10">
    <source>
        <dbReference type="ARBA" id="ARBA00023136"/>
    </source>
</evidence>
<dbReference type="EMBL" id="SRME01000002">
    <property type="protein sequence ID" value="TGG88379.1"/>
    <property type="molecule type" value="Genomic_DNA"/>
</dbReference>
<dbReference type="STRING" id="28234.SAMN04488588_0693"/>
<keyword evidence="18" id="KW-1185">Reference proteome</keyword>
<dbReference type="PANTHER" id="PTHR30622">
    <property type="entry name" value="UNDECAPRENYL-DIPHOSPHATASE"/>
    <property type="match status" value="1"/>
</dbReference>
<evidence type="ECO:0000256" key="14">
    <source>
        <dbReference type="ARBA" id="ARBA00047594"/>
    </source>
</evidence>
<evidence type="ECO:0000256" key="15">
    <source>
        <dbReference type="HAMAP-Rule" id="MF_01006"/>
    </source>
</evidence>
<keyword evidence="11 15" id="KW-0046">Antibiotic resistance</keyword>
<protein>
    <recommendedName>
        <fullName evidence="4 15">Undecaprenyl-diphosphatase</fullName>
        <ecNumber evidence="3 15">3.6.1.27</ecNumber>
    </recommendedName>
    <alternativeName>
        <fullName evidence="13 15">Bacitracin resistance protein</fullName>
    </alternativeName>
    <alternativeName>
        <fullName evidence="12 15">Undecaprenyl pyrophosphate phosphatase</fullName>
    </alternativeName>
</protein>
<feature type="transmembrane region" description="Helical" evidence="15">
    <location>
        <begin position="76"/>
        <end position="94"/>
    </location>
</feature>
<keyword evidence="10 15" id="KW-0472">Membrane</keyword>
<comment type="subcellular location">
    <subcellularLocation>
        <location evidence="1 15">Cell membrane</location>
        <topology evidence="1 15">Multi-pass membrane protein</topology>
    </subcellularLocation>
</comment>
<feature type="transmembrane region" description="Helical" evidence="15">
    <location>
        <begin position="39"/>
        <end position="56"/>
    </location>
</feature>
<dbReference type="EC" id="3.6.1.27" evidence="3 15"/>
<dbReference type="GO" id="GO:0008360">
    <property type="term" value="P:regulation of cell shape"/>
    <property type="evidence" value="ECO:0007669"/>
    <property type="project" value="UniProtKB-KW"/>
</dbReference>
<keyword evidence="9 15" id="KW-1133">Transmembrane helix</keyword>
<proteinExistence type="inferred from homology"/>
<dbReference type="InterPro" id="IPR003824">
    <property type="entry name" value="UppP"/>
</dbReference>
<organism evidence="16 18">
    <name type="scientific">Geotoga petraea</name>
    <dbReference type="NCBI Taxonomy" id="28234"/>
    <lineage>
        <taxon>Bacteria</taxon>
        <taxon>Thermotogati</taxon>
        <taxon>Thermotogota</taxon>
        <taxon>Thermotogae</taxon>
        <taxon>Petrotogales</taxon>
        <taxon>Petrotogaceae</taxon>
        <taxon>Geotoga</taxon>
    </lineage>
</organism>
<dbReference type="Proteomes" id="UP000199322">
    <property type="component" value="Unassembled WGS sequence"/>
</dbReference>
<evidence type="ECO:0000313" key="17">
    <source>
        <dbReference type="EMBL" id="TGG88379.1"/>
    </source>
</evidence>
<dbReference type="RefSeq" id="WP_091402829.1">
    <property type="nucleotide sequence ID" value="NZ_FMYV01000002.1"/>
</dbReference>
<evidence type="ECO:0000256" key="6">
    <source>
        <dbReference type="ARBA" id="ARBA00022519"/>
    </source>
</evidence>
<dbReference type="AlphaFoldDB" id="A0A1G6K0M1"/>
<evidence type="ECO:0000256" key="9">
    <source>
        <dbReference type="ARBA" id="ARBA00022989"/>
    </source>
</evidence>
<evidence type="ECO:0000256" key="7">
    <source>
        <dbReference type="ARBA" id="ARBA00022692"/>
    </source>
</evidence>
<dbReference type="HAMAP" id="MF_01006">
    <property type="entry name" value="Undec_diphosphatase"/>
    <property type="match status" value="1"/>
</dbReference>
<gene>
    <name evidence="15" type="primary">uppP</name>
    <name evidence="17" type="ORF">E4650_04875</name>
    <name evidence="16" type="ORF">SAMN04488588_0693</name>
</gene>
<reference evidence="16 18" key="1">
    <citation type="submission" date="2016-10" db="EMBL/GenBank/DDBJ databases">
        <authorList>
            <person name="de Groot N.N."/>
        </authorList>
    </citation>
    <scope>NUCLEOTIDE SEQUENCE [LARGE SCALE GENOMIC DNA]</scope>
    <source>
        <strain evidence="16 18">WG14</strain>
    </source>
</reference>
<keyword evidence="8 15" id="KW-0378">Hydrolase</keyword>
<feature type="transmembrane region" description="Helical" evidence="15">
    <location>
        <begin position="141"/>
        <end position="166"/>
    </location>
</feature>
<name>A0A1G6K0M1_9BACT</name>
<evidence type="ECO:0000313" key="18">
    <source>
        <dbReference type="Proteomes" id="UP000199322"/>
    </source>
</evidence>
<evidence type="ECO:0000256" key="1">
    <source>
        <dbReference type="ARBA" id="ARBA00004651"/>
    </source>
</evidence>
<evidence type="ECO:0000256" key="13">
    <source>
        <dbReference type="ARBA" id="ARBA00032932"/>
    </source>
</evidence>
<evidence type="ECO:0000256" key="12">
    <source>
        <dbReference type="ARBA" id="ARBA00032707"/>
    </source>
</evidence>
<evidence type="ECO:0000313" key="16">
    <source>
        <dbReference type="EMBL" id="SDC24411.1"/>
    </source>
</evidence>
<comment type="similarity">
    <text evidence="2 15">Belongs to the UppP family.</text>
</comment>
<comment type="function">
    <text evidence="15">Catalyzes the dephosphorylation of undecaprenyl diphosphate (UPP). Confers resistance to bacitracin.</text>
</comment>
<feature type="transmembrane region" description="Helical" evidence="15">
    <location>
        <begin position="231"/>
        <end position="248"/>
    </location>
</feature>
<evidence type="ECO:0000256" key="11">
    <source>
        <dbReference type="ARBA" id="ARBA00023251"/>
    </source>
</evidence>
<keyword evidence="6" id="KW-0997">Cell inner membrane</keyword>
<dbReference type="GO" id="GO:0046677">
    <property type="term" value="P:response to antibiotic"/>
    <property type="evidence" value="ECO:0007669"/>
    <property type="project" value="UniProtKB-UniRule"/>
</dbReference>
<evidence type="ECO:0000313" key="19">
    <source>
        <dbReference type="Proteomes" id="UP000297288"/>
    </source>
</evidence>
<sequence length="249" mass="27565">MSEIILGIIQGFTEFLPVSSSGHLTIFSEFISFEQDPSFFALLHLATFFAVFIFVFKEIKDILIGIFKLDSEILSLVFKLIVSTVPAVLAGFLLEDFFKNMFNSVDMVATFLIITSIMMFLSDFFNNNQKDMKNISYKTALIIGLFQAFAILPGISRSGATLFAALMLGMTKKSAVKYSFLMSLPVTFGAGILEIGKVDMSLNVIFGAIVAFLSGLIGLVLVKKSVINGKLKIFSLYTLVLAIFTYIYF</sequence>
<comment type="miscellaneous">
    <text evidence="15">Bacitracin is thought to be involved in the inhibition of peptidoglycan synthesis by sequestering undecaprenyl diphosphate, thereby reducing the pool of lipid carrier available.</text>
</comment>
<dbReference type="Proteomes" id="UP000297288">
    <property type="component" value="Unassembled WGS sequence"/>
</dbReference>
<reference evidence="17 19" key="2">
    <citation type="submission" date="2019-04" db="EMBL/GenBank/DDBJ databases">
        <title>Draft genome sequence data and analysis of a Fermenting Bacterium, Geotoga petraea strain HO-Geo1, isolated from heavy-oil petroleum reservoir in Russia.</title>
        <authorList>
            <person name="Grouzdev D.S."/>
            <person name="Semenova E.M."/>
            <person name="Sokolova D.S."/>
            <person name="Tourova T.P."/>
            <person name="Poltaraus A.B."/>
            <person name="Nazina T.N."/>
        </authorList>
    </citation>
    <scope>NUCLEOTIDE SEQUENCE [LARGE SCALE GENOMIC DNA]</scope>
    <source>
        <strain evidence="17 19">HO-Geo1</strain>
    </source>
</reference>
<comment type="catalytic activity">
    <reaction evidence="14 15">
        <text>di-trans,octa-cis-undecaprenyl diphosphate + H2O = di-trans,octa-cis-undecaprenyl phosphate + phosphate + H(+)</text>
        <dbReference type="Rhea" id="RHEA:28094"/>
        <dbReference type="ChEBI" id="CHEBI:15377"/>
        <dbReference type="ChEBI" id="CHEBI:15378"/>
        <dbReference type="ChEBI" id="CHEBI:43474"/>
        <dbReference type="ChEBI" id="CHEBI:58405"/>
        <dbReference type="ChEBI" id="CHEBI:60392"/>
        <dbReference type="EC" id="3.6.1.27"/>
    </reaction>
</comment>
<keyword evidence="5 15" id="KW-1003">Cell membrane</keyword>
<dbReference type="OrthoDB" id="9808289at2"/>
<keyword evidence="7 15" id="KW-0812">Transmembrane</keyword>
<dbReference type="GO" id="GO:0071555">
    <property type="term" value="P:cell wall organization"/>
    <property type="evidence" value="ECO:0007669"/>
    <property type="project" value="UniProtKB-KW"/>
</dbReference>
<dbReference type="GO" id="GO:0050380">
    <property type="term" value="F:undecaprenyl-diphosphatase activity"/>
    <property type="evidence" value="ECO:0007669"/>
    <property type="project" value="UniProtKB-UniRule"/>
</dbReference>
<evidence type="ECO:0000256" key="3">
    <source>
        <dbReference type="ARBA" id="ARBA00012374"/>
    </source>
</evidence>
<dbReference type="Pfam" id="PF02673">
    <property type="entry name" value="BacA"/>
    <property type="match status" value="1"/>
</dbReference>
<dbReference type="PANTHER" id="PTHR30622:SF4">
    <property type="entry name" value="UNDECAPRENYL-DIPHOSPHATASE"/>
    <property type="match status" value="1"/>
</dbReference>
<dbReference type="EMBL" id="FMYV01000002">
    <property type="protein sequence ID" value="SDC24411.1"/>
    <property type="molecule type" value="Genomic_DNA"/>
</dbReference>
<dbReference type="GO" id="GO:0009252">
    <property type="term" value="P:peptidoglycan biosynthetic process"/>
    <property type="evidence" value="ECO:0007669"/>
    <property type="project" value="UniProtKB-KW"/>
</dbReference>